<dbReference type="Proteomes" id="UP001055879">
    <property type="component" value="Linkage Group LG03"/>
</dbReference>
<organism evidence="1 2">
    <name type="scientific">Arctium lappa</name>
    <name type="common">Greater burdock</name>
    <name type="synonym">Lappa major</name>
    <dbReference type="NCBI Taxonomy" id="4217"/>
    <lineage>
        <taxon>Eukaryota</taxon>
        <taxon>Viridiplantae</taxon>
        <taxon>Streptophyta</taxon>
        <taxon>Embryophyta</taxon>
        <taxon>Tracheophyta</taxon>
        <taxon>Spermatophyta</taxon>
        <taxon>Magnoliopsida</taxon>
        <taxon>eudicotyledons</taxon>
        <taxon>Gunneridae</taxon>
        <taxon>Pentapetalae</taxon>
        <taxon>asterids</taxon>
        <taxon>campanulids</taxon>
        <taxon>Asterales</taxon>
        <taxon>Asteraceae</taxon>
        <taxon>Carduoideae</taxon>
        <taxon>Cardueae</taxon>
        <taxon>Arctiinae</taxon>
        <taxon>Arctium</taxon>
    </lineage>
</organism>
<evidence type="ECO:0000313" key="1">
    <source>
        <dbReference type="EMBL" id="KAI3748149.1"/>
    </source>
</evidence>
<reference evidence="1 2" key="2">
    <citation type="journal article" date="2022" name="Mol. Ecol. Resour.">
        <title>The genomes of chicory, endive, great burdock and yacon provide insights into Asteraceae paleo-polyploidization history and plant inulin production.</title>
        <authorList>
            <person name="Fan W."/>
            <person name="Wang S."/>
            <person name="Wang H."/>
            <person name="Wang A."/>
            <person name="Jiang F."/>
            <person name="Liu H."/>
            <person name="Zhao H."/>
            <person name="Xu D."/>
            <person name="Zhang Y."/>
        </authorList>
    </citation>
    <scope>NUCLEOTIDE SEQUENCE [LARGE SCALE GENOMIC DNA]</scope>
    <source>
        <strain evidence="2">cv. Niubang</strain>
    </source>
</reference>
<keyword evidence="2" id="KW-1185">Reference proteome</keyword>
<name>A0ACB9DN73_ARCLA</name>
<reference evidence="2" key="1">
    <citation type="journal article" date="2022" name="Mol. Ecol. Resour.">
        <title>The genomes of chicory, endive, great burdock and yacon provide insights into Asteraceae palaeo-polyploidization history and plant inulin production.</title>
        <authorList>
            <person name="Fan W."/>
            <person name="Wang S."/>
            <person name="Wang H."/>
            <person name="Wang A."/>
            <person name="Jiang F."/>
            <person name="Liu H."/>
            <person name="Zhao H."/>
            <person name="Xu D."/>
            <person name="Zhang Y."/>
        </authorList>
    </citation>
    <scope>NUCLEOTIDE SEQUENCE [LARGE SCALE GENOMIC DNA]</scope>
    <source>
        <strain evidence="2">cv. Niubang</strain>
    </source>
</reference>
<evidence type="ECO:0000313" key="2">
    <source>
        <dbReference type="Proteomes" id="UP001055879"/>
    </source>
</evidence>
<sequence>MKNWWRWGILMALYLPLIAIPVIRPSDGKELRPSDHGLPNQGDEQAKAPQMSSFFGSGGASSSTTQPLPEAKNFSDSSSSSTGHGGGGGADHVRKVLIVSSLVCGIVGIVLLVAAGILFLHRFRNRRSTTR</sequence>
<protein>
    <submittedName>
        <fullName evidence="1">Uncharacterized protein</fullName>
    </submittedName>
</protein>
<gene>
    <name evidence="1" type="ORF">L6452_11048</name>
</gene>
<proteinExistence type="predicted"/>
<dbReference type="EMBL" id="CM042049">
    <property type="protein sequence ID" value="KAI3748149.1"/>
    <property type="molecule type" value="Genomic_DNA"/>
</dbReference>
<accession>A0ACB9DN73</accession>
<comment type="caution">
    <text evidence="1">The sequence shown here is derived from an EMBL/GenBank/DDBJ whole genome shotgun (WGS) entry which is preliminary data.</text>
</comment>